<evidence type="ECO:0000313" key="1">
    <source>
        <dbReference type="EMBL" id="KAJ3496773.1"/>
    </source>
</evidence>
<gene>
    <name evidence="1" type="ORF">NLG97_g2410</name>
</gene>
<evidence type="ECO:0000313" key="2">
    <source>
        <dbReference type="Proteomes" id="UP001148737"/>
    </source>
</evidence>
<sequence>MLQNIMIWIIMLTMSASACLTPRDLAPQAPVAHKSGSTPMRPRQQPPATVMLPLGKGDRFQGGKIAPIGLSGNNRDLGSTLNIDEIESGLKGLANVFNDKFTLFTAPYATHENRKVHGAIIGEPRVFLQSGVHARERGGPDIVLYFMSDLLTAQKAGGGLKYGNQTYSNEQVNTALSAGIVFIPMVNPDGVAYDQQTSSCWRKNRNPHNGTIASSIGVDLNRNFDVLWDGDSLFSQNASKQGLGATDPTKETFRGTHPLSEPETKNVDWVMRQHKQLSWLLDLHSDGNEILYAWGDDDPQTTDPSQSFMNKTFDGRRGVLGPEPPTSAYREYIEAADLVSQKFVTNRMALAMNNAGSLQYIAQPSSHLYPTSGSVTDYGGKCGTNRIHGLTIEFGAAEDYSEIQHSPCTFYPNSRRYHQSIRQVGVAFMELLLSAAGEAGGKKELRCR</sequence>
<organism evidence="1 2">
    <name type="scientific">Lecanicillium saksenae</name>
    <dbReference type="NCBI Taxonomy" id="468837"/>
    <lineage>
        <taxon>Eukaryota</taxon>
        <taxon>Fungi</taxon>
        <taxon>Dikarya</taxon>
        <taxon>Ascomycota</taxon>
        <taxon>Pezizomycotina</taxon>
        <taxon>Sordariomycetes</taxon>
        <taxon>Hypocreomycetidae</taxon>
        <taxon>Hypocreales</taxon>
        <taxon>Cordycipitaceae</taxon>
        <taxon>Lecanicillium</taxon>
    </lineage>
</organism>
<reference evidence="1" key="1">
    <citation type="submission" date="2022-07" db="EMBL/GenBank/DDBJ databases">
        <title>Genome Sequence of Lecanicillium saksenae.</title>
        <authorList>
            <person name="Buettner E."/>
        </authorList>
    </citation>
    <scope>NUCLEOTIDE SEQUENCE</scope>
    <source>
        <strain evidence="1">VT-O1</strain>
    </source>
</reference>
<accession>A0ACC1R129</accession>
<comment type="caution">
    <text evidence="1">The sequence shown here is derived from an EMBL/GenBank/DDBJ whole genome shotgun (WGS) entry which is preliminary data.</text>
</comment>
<keyword evidence="2" id="KW-1185">Reference proteome</keyword>
<protein>
    <submittedName>
        <fullName evidence="1">Uncharacterized protein</fullName>
    </submittedName>
</protein>
<dbReference type="EMBL" id="JANAKD010000162">
    <property type="protein sequence ID" value="KAJ3496773.1"/>
    <property type="molecule type" value="Genomic_DNA"/>
</dbReference>
<dbReference type="Proteomes" id="UP001148737">
    <property type="component" value="Unassembled WGS sequence"/>
</dbReference>
<proteinExistence type="predicted"/>
<name>A0ACC1R129_9HYPO</name>